<feature type="domain" description="TNase-like" evidence="4">
    <location>
        <begin position="17"/>
        <end position="137"/>
    </location>
</feature>
<evidence type="ECO:0000256" key="1">
    <source>
        <dbReference type="ARBA" id="ARBA00022722"/>
    </source>
</evidence>
<comment type="caution">
    <text evidence="5">The sequence shown here is derived from an EMBL/GenBank/DDBJ whole genome shotgun (WGS) entry which is preliminary data.</text>
</comment>
<dbReference type="Gene3D" id="2.40.50.90">
    <property type="match status" value="1"/>
</dbReference>
<dbReference type="EMBL" id="DSLA01000071">
    <property type="protein sequence ID" value="HEH35406.1"/>
    <property type="molecule type" value="Genomic_DNA"/>
</dbReference>
<dbReference type="InterPro" id="IPR036415">
    <property type="entry name" value="Lamin_tail_dom_sf"/>
</dbReference>
<dbReference type="Pfam" id="PF00565">
    <property type="entry name" value="SNase"/>
    <property type="match status" value="1"/>
</dbReference>
<dbReference type="GO" id="GO:0016787">
    <property type="term" value="F:hydrolase activity"/>
    <property type="evidence" value="ECO:0007669"/>
    <property type="project" value="UniProtKB-KW"/>
</dbReference>
<gene>
    <name evidence="5" type="ORF">ENP88_04515</name>
</gene>
<sequence>MRRILWAAVLLLVLCAEPEKALVVEVIDGDTIKLSNGELVRLLGINAPEKGQKFYEEAKKRLKELVEGKEVLLEKDREDKDRYGRLLRYVYVDGKLVNVLLVREGLAFAMAEGLKYERDFKEAEKFAREQKLGIWRDLDCRSCIGIAYMKLSADCKDEFLVLKNSCPFACNLTHWILSIGDKNFIFPEISLEGGKTVTIHSGCGENGGNFYLCSSCLLGKEGVIYLFDSEGKVVLSYAYGK</sequence>
<keyword evidence="2" id="KW-0255">Endonuclease</keyword>
<keyword evidence="1" id="KW-0540">Nuclease</keyword>
<dbReference type="PANTHER" id="PTHR12302:SF3">
    <property type="entry name" value="SERINE_THREONINE-PROTEIN KINASE 31"/>
    <property type="match status" value="1"/>
</dbReference>
<dbReference type="SMART" id="SM00318">
    <property type="entry name" value="SNc"/>
    <property type="match status" value="1"/>
</dbReference>
<protein>
    <recommendedName>
        <fullName evidence="4">TNase-like domain-containing protein</fullName>
    </recommendedName>
</protein>
<name>A0A7J2TJL6_ARCFL</name>
<reference evidence="5" key="1">
    <citation type="journal article" date="2020" name="mSystems">
        <title>Genome- and Community-Level Interaction Insights into Carbon Utilization and Element Cycling Functions of Hydrothermarchaeota in Hydrothermal Sediment.</title>
        <authorList>
            <person name="Zhou Z."/>
            <person name="Liu Y."/>
            <person name="Xu W."/>
            <person name="Pan J."/>
            <person name="Luo Z.H."/>
            <person name="Li M."/>
        </authorList>
    </citation>
    <scope>NUCLEOTIDE SEQUENCE [LARGE SCALE GENOMIC DNA]</scope>
    <source>
        <strain evidence="5">SpSt-26</strain>
    </source>
</reference>
<evidence type="ECO:0000259" key="4">
    <source>
        <dbReference type="PROSITE" id="PS50830"/>
    </source>
</evidence>
<dbReference type="PROSITE" id="PS50830">
    <property type="entry name" value="TNASE_3"/>
    <property type="match status" value="1"/>
</dbReference>
<dbReference type="PANTHER" id="PTHR12302">
    <property type="entry name" value="EBNA2 BINDING PROTEIN P100"/>
    <property type="match status" value="1"/>
</dbReference>
<organism evidence="5">
    <name type="scientific">Archaeoglobus fulgidus</name>
    <dbReference type="NCBI Taxonomy" id="2234"/>
    <lineage>
        <taxon>Archaea</taxon>
        <taxon>Methanobacteriati</taxon>
        <taxon>Methanobacteriota</taxon>
        <taxon>Archaeoglobi</taxon>
        <taxon>Archaeoglobales</taxon>
        <taxon>Archaeoglobaceae</taxon>
        <taxon>Archaeoglobus</taxon>
    </lineage>
</organism>
<dbReference type="Gene3D" id="2.60.40.1260">
    <property type="entry name" value="Lamin Tail domain"/>
    <property type="match status" value="1"/>
</dbReference>
<dbReference type="SUPFAM" id="SSF74853">
    <property type="entry name" value="Lamin A/C globular tail domain"/>
    <property type="match status" value="1"/>
</dbReference>
<evidence type="ECO:0000256" key="2">
    <source>
        <dbReference type="ARBA" id="ARBA00022759"/>
    </source>
</evidence>
<dbReference type="AlphaFoldDB" id="A0A7J2TJL6"/>
<accession>A0A7J2TJL6</accession>
<dbReference type="GO" id="GO:0004519">
    <property type="term" value="F:endonuclease activity"/>
    <property type="evidence" value="ECO:0007669"/>
    <property type="project" value="UniProtKB-KW"/>
</dbReference>
<proteinExistence type="predicted"/>
<dbReference type="InterPro" id="IPR016071">
    <property type="entry name" value="Staphylococal_nuclease_OB-fold"/>
</dbReference>
<keyword evidence="3" id="KW-0378">Hydrolase</keyword>
<evidence type="ECO:0000313" key="5">
    <source>
        <dbReference type="EMBL" id="HEH35406.1"/>
    </source>
</evidence>
<dbReference type="InterPro" id="IPR035437">
    <property type="entry name" value="SNase_OB-fold_sf"/>
</dbReference>
<dbReference type="SUPFAM" id="SSF50199">
    <property type="entry name" value="Staphylococcal nuclease"/>
    <property type="match status" value="1"/>
</dbReference>
<evidence type="ECO:0000256" key="3">
    <source>
        <dbReference type="ARBA" id="ARBA00022801"/>
    </source>
</evidence>